<evidence type="ECO:0000313" key="2">
    <source>
        <dbReference type="Proteomes" id="UP000229112"/>
    </source>
</evidence>
<sequence>MNTKLNLLEKEIAILAKNYRSYWKEELWESEKIEEYGFNEFIGGKADAYEDCLDLIKKYIDGLKLTT</sequence>
<gene>
    <name evidence="1" type="ORF">COU06_00945</name>
</gene>
<name>A0A2M6WKD9_9BACT</name>
<reference evidence="2" key="1">
    <citation type="submission" date="2017-09" db="EMBL/GenBank/DDBJ databases">
        <title>Depth-based differentiation of microbial function through sediment-hosted aquifers and enrichment of novel symbionts in the deep terrestrial subsurface.</title>
        <authorList>
            <person name="Probst A.J."/>
            <person name="Ladd B."/>
            <person name="Jarett J.K."/>
            <person name="Geller-Mcgrath D.E."/>
            <person name="Sieber C.M.K."/>
            <person name="Emerson J.B."/>
            <person name="Anantharaman K."/>
            <person name="Thomas B.C."/>
            <person name="Malmstrom R."/>
            <person name="Stieglmeier M."/>
            <person name="Klingl A."/>
            <person name="Woyke T."/>
            <person name="Ryan C.M."/>
            <person name="Banfield J.F."/>
        </authorList>
    </citation>
    <scope>NUCLEOTIDE SEQUENCE [LARGE SCALE GENOMIC DNA]</scope>
</reference>
<organism evidence="1 2">
    <name type="scientific">Candidatus Harrisonbacteria bacterium CG10_big_fil_rev_8_21_14_0_10_38_8</name>
    <dbReference type="NCBI Taxonomy" id="1974582"/>
    <lineage>
        <taxon>Bacteria</taxon>
        <taxon>Candidatus Harrisoniibacteriota</taxon>
    </lineage>
</organism>
<evidence type="ECO:0000313" key="1">
    <source>
        <dbReference type="EMBL" id="PIT93249.1"/>
    </source>
</evidence>
<dbReference type="Proteomes" id="UP000229112">
    <property type="component" value="Unassembled WGS sequence"/>
</dbReference>
<dbReference type="EMBL" id="PFAY01000007">
    <property type="protein sequence ID" value="PIT93249.1"/>
    <property type="molecule type" value="Genomic_DNA"/>
</dbReference>
<protein>
    <submittedName>
        <fullName evidence="1">Uncharacterized protein</fullName>
    </submittedName>
</protein>
<proteinExistence type="predicted"/>
<dbReference type="AlphaFoldDB" id="A0A2M6WKD9"/>
<accession>A0A2M6WKD9</accession>
<comment type="caution">
    <text evidence="1">The sequence shown here is derived from an EMBL/GenBank/DDBJ whole genome shotgun (WGS) entry which is preliminary data.</text>
</comment>